<evidence type="ECO:0000256" key="3">
    <source>
        <dbReference type="ARBA" id="ARBA00022638"/>
    </source>
</evidence>
<dbReference type="EMBL" id="LT575490">
    <property type="protein sequence ID" value="SAY41726.1"/>
    <property type="molecule type" value="Genomic_DNA"/>
</dbReference>
<comment type="similarity">
    <text evidence="7">Belongs to the glycosyl hydrolase 24 family.</text>
</comment>
<proteinExistence type="inferred from homology"/>
<dbReference type="GO" id="GO:0042742">
    <property type="term" value="P:defense response to bacterium"/>
    <property type="evidence" value="ECO:0007669"/>
    <property type="project" value="UniProtKB-KW"/>
</dbReference>
<dbReference type="GO" id="GO:0009253">
    <property type="term" value="P:peptidoglycan catabolic process"/>
    <property type="evidence" value="ECO:0007669"/>
    <property type="project" value="InterPro"/>
</dbReference>
<reference evidence="8" key="1">
    <citation type="submission" date="2016-05" db="EMBL/GenBank/DDBJ databases">
        <authorList>
            <person name="Cock P.J.A."/>
            <person name="Cock P.J.A."/>
        </authorList>
    </citation>
    <scope>NUCLEOTIDE SEQUENCE</scope>
    <source>
        <strain evidence="8">PWN146_assembly</strain>
    </source>
</reference>
<evidence type="ECO:0000313" key="8">
    <source>
        <dbReference type="EMBL" id="SAY41726.1"/>
    </source>
</evidence>
<dbReference type="GO" id="GO:0031640">
    <property type="term" value="P:killing of cells of another organism"/>
    <property type="evidence" value="ECO:0007669"/>
    <property type="project" value="UniProtKB-KW"/>
</dbReference>
<dbReference type="GO" id="GO:0016998">
    <property type="term" value="P:cell wall macromolecule catabolic process"/>
    <property type="evidence" value="ECO:0007669"/>
    <property type="project" value="InterPro"/>
</dbReference>
<evidence type="ECO:0000256" key="2">
    <source>
        <dbReference type="ARBA" id="ARBA00022529"/>
    </source>
</evidence>
<dbReference type="InterPro" id="IPR033907">
    <property type="entry name" value="Endolysin_autolysin"/>
</dbReference>
<dbReference type="PANTHER" id="PTHR38107:SF3">
    <property type="entry name" value="LYSOZYME RRRD-RELATED"/>
    <property type="match status" value="1"/>
</dbReference>
<comment type="catalytic activity">
    <reaction evidence="1 7">
        <text>Hydrolysis of (1-&gt;4)-beta-linkages between N-acetylmuramic acid and N-acetyl-D-glucosamine residues in a peptidoglycan and between N-acetyl-D-glucosamine residues in chitodextrins.</text>
        <dbReference type="EC" id="3.2.1.17"/>
    </reaction>
</comment>
<evidence type="ECO:0000256" key="7">
    <source>
        <dbReference type="RuleBase" id="RU003788"/>
    </source>
</evidence>
<dbReference type="PANTHER" id="PTHR38107">
    <property type="match status" value="1"/>
</dbReference>
<organism evidence="8">
    <name type="scientific">Serratia marcescens</name>
    <dbReference type="NCBI Taxonomy" id="615"/>
    <lineage>
        <taxon>Bacteria</taxon>
        <taxon>Pseudomonadati</taxon>
        <taxon>Pseudomonadota</taxon>
        <taxon>Gammaproteobacteria</taxon>
        <taxon>Enterobacterales</taxon>
        <taxon>Yersiniaceae</taxon>
        <taxon>Serratia</taxon>
    </lineage>
</organism>
<dbReference type="InterPro" id="IPR023346">
    <property type="entry name" value="Lysozyme-like_dom_sf"/>
</dbReference>
<dbReference type="InterPro" id="IPR002196">
    <property type="entry name" value="Glyco_hydro_24"/>
</dbReference>
<dbReference type="EC" id="3.2.1.17" evidence="7"/>
<evidence type="ECO:0000256" key="1">
    <source>
        <dbReference type="ARBA" id="ARBA00000632"/>
    </source>
</evidence>
<dbReference type="InterPro" id="IPR051018">
    <property type="entry name" value="Bacteriophage_GH24"/>
</dbReference>
<keyword evidence="2 7" id="KW-0929">Antimicrobial</keyword>
<dbReference type="InterPro" id="IPR023347">
    <property type="entry name" value="Lysozyme_dom_sf"/>
</dbReference>
<gene>
    <name evidence="8" type="primary">rrrD_2</name>
    <name evidence="8" type="ORF">PWN146_00390</name>
</gene>
<dbReference type="SUPFAM" id="SSF53955">
    <property type="entry name" value="Lysozyme-like"/>
    <property type="match status" value="1"/>
</dbReference>
<dbReference type="CDD" id="cd00737">
    <property type="entry name" value="lyz_endolysin_autolysin"/>
    <property type="match status" value="1"/>
</dbReference>
<dbReference type="AlphaFoldDB" id="A0A1C3H9L7"/>
<sequence>MRISNKGRNFIKGFESLHLEAYPDPGTGGKPWTIGWGHTKGVMQGDRITQEQAEAFFSEDLAVFELTVNSAIKRPMTQNQFDAMVSLAFNIGGPNFAQSTLVKKFNTGDVQGSADEFPKWRNSAGKVLPGLVKRRAAEREMFLS</sequence>
<dbReference type="Gene3D" id="1.10.530.40">
    <property type="match status" value="1"/>
</dbReference>
<protein>
    <recommendedName>
        <fullName evidence="7">Lysozyme</fullName>
        <ecNumber evidence="7">3.2.1.17</ecNumber>
    </recommendedName>
</protein>
<dbReference type="Pfam" id="PF00959">
    <property type="entry name" value="Phage_lysozyme"/>
    <property type="match status" value="1"/>
</dbReference>
<keyword evidence="3 7" id="KW-0081">Bacteriolytic enzyme</keyword>
<keyword evidence="4 7" id="KW-0378">Hydrolase</keyword>
<keyword evidence="5" id="KW-1035">Host cytoplasm</keyword>
<name>A0A1C3H9L7_SERMA</name>
<dbReference type="GO" id="GO:0003796">
    <property type="term" value="F:lysozyme activity"/>
    <property type="evidence" value="ECO:0007669"/>
    <property type="project" value="UniProtKB-EC"/>
</dbReference>
<dbReference type="InterPro" id="IPR034690">
    <property type="entry name" value="Endolysin_T4_type"/>
</dbReference>
<evidence type="ECO:0000256" key="6">
    <source>
        <dbReference type="ARBA" id="ARBA00023295"/>
    </source>
</evidence>
<evidence type="ECO:0000256" key="4">
    <source>
        <dbReference type="ARBA" id="ARBA00022801"/>
    </source>
</evidence>
<dbReference type="HAMAP" id="MF_04110">
    <property type="entry name" value="ENDOLYSIN_T4"/>
    <property type="match status" value="1"/>
</dbReference>
<keyword evidence="6 7" id="KW-0326">Glycosidase</keyword>
<evidence type="ECO:0000256" key="5">
    <source>
        <dbReference type="ARBA" id="ARBA00023200"/>
    </source>
</evidence>
<accession>A0A1C3H9L7</accession>